<dbReference type="Proteomes" id="UP001634394">
    <property type="component" value="Unassembled WGS sequence"/>
</dbReference>
<dbReference type="Gene3D" id="1.10.287.3550">
    <property type="match status" value="1"/>
</dbReference>
<dbReference type="PANTHER" id="PTHR15136">
    <property type="entry name" value="STROMAL INTERACTION MOLECULE HOMOLOG"/>
    <property type="match status" value="1"/>
</dbReference>
<evidence type="ECO:0000256" key="4">
    <source>
        <dbReference type="ARBA" id="ARBA00022692"/>
    </source>
</evidence>
<keyword evidence="10" id="KW-0406">Ion transport</keyword>
<feature type="coiled-coil region" evidence="14">
    <location>
        <begin position="376"/>
        <end position="439"/>
    </location>
</feature>
<dbReference type="InterPro" id="IPR001660">
    <property type="entry name" value="SAM"/>
</dbReference>
<dbReference type="GO" id="GO:0006816">
    <property type="term" value="P:calcium ion transport"/>
    <property type="evidence" value="ECO:0007669"/>
    <property type="project" value="UniProtKB-KW"/>
</dbReference>
<dbReference type="Gene3D" id="1.10.238.180">
    <property type="match status" value="1"/>
</dbReference>
<feature type="region of interest" description="Disordered" evidence="15">
    <location>
        <begin position="607"/>
        <end position="634"/>
    </location>
</feature>
<dbReference type="InterPro" id="IPR037608">
    <property type="entry name" value="STIM1/2"/>
</dbReference>
<evidence type="ECO:0000256" key="6">
    <source>
        <dbReference type="ARBA" id="ARBA00022729"/>
    </source>
</evidence>
<dbReference type="SUPFAM" id="SSF47769">
    <property type="entry name" value="SAM/Pointed domain"/>
    <property type="match status" value="1"/>
</dbReference>
<evidence type="ECO:0000256" key="2">
    <source>
        <dbReference type="ARBA" id="ARBA00022553"/>
    </source>
</evidence>
<evidence type="ECO:0000256" key="15">
    <source>
        <dbReference type="SAM" id="MobiDB-lite"/>
    </source>
</evidence>
<sequence>MSFSNTLMFILSVSCVITVSQNQAPITSDTPNVDLSKAEQFSASGKNSGAKNGDAEPVLDCKTKEECEEESLSMEAIKELHRIIDDDNNGNVDQSESGDFIENELKNTKDGYEKISIFHGNDKLISVGDLWHAWKKSPVCNWTVEDVIDWLQNSVELPQYSPVFQKMKISGSRLPRLAVNNHTFMSIVLGIKNAVHKQKLSLKAMDAVLFGSPKKIHNVVKDVVLLVSLLVALLGCWFAYMQNKRSRKEVSKMMKELDSLQKAEESLLQLQTKLDNAEKQKQSATEEKINLEQKFRSEVEIAKMEAEKLKKAREDKGMEENTRLKYAERELEQVRAALRRAEKELELKGGWSCPAELQAWLQYTFEIEQQHFHTKQQAAQRQFTAAKEACEKMRKKRTGMLGTLRIAQGNSMDEIDQRIMQARSSLEEVRHDLQERQQRWQTIEALCGFPVKTNPGVSCLEHMLYGDSGFSGTGPIRQRRPQNIPNSTSLSKIPQLVVSSSGSKMALSNSDGLNGSARPVSFDLGDRYVIIIPSSPESPNESLPSSQAANVVSSESNPPLGLKNKSQSMATITSKILSPNGSNKPLNQFAIENSHSEENIYHKTSLTSLQSSAPAGEEGSISGTDSVDGDIGKKKKKKLKFLPKFMRKLDSNDKLKTSTG</sequence>
<keyword evidence="2" id="KW-0597">Phosphoprotein</keyword>
<keyword evidence="19" id="KW-1185">Reference proteome</keyword>
<dbReference type="PROSITE" id="PS50105">
    <property type="entry name" value="SAM_DOMAIN"/>
    <property type="match status" value="1"/>
</dbReference>
<feature type="region of interest" description="Disordered" evidence="15">
    <location>
        <begin position="533"/>
        <end position="567"/>
    </location>
</feature>
<feature type="chain" id="PRO_5044859410" description="SAM domain-containing protein" evidence="16">
    <location>
        <begin position="23"/>
        <end position="660"/>
    </location>
</feature>
<evidence type="ECO:0000256" key="14">
    <source>
        <dbReference type="SAM" id="Coils"/>
    </source>
</evidence>
<feature type="compositionally biased region" description="Polar residues" evidence="15">
    <location>
        <begin position="547"/>
        <end position="557"/>
    </location>
</feature>
<dbReference type="GO" id="GO:0012505">
    <property type="term" value="C:endomembrane system"/>
    <property type="evidence" value="ECO:0007669"/>
    <property type="project" value="UniProtKB-SubCell"/>
</dbReference>
<evidence type="ECO:0000256" key="1">
    <source>
        <dbReference type="ARBA" id="ARBA00022448"/>
    </source>
</evidence>
<keyword evidence="4" id="KW-0812">Transmembrane</keyword>
<keyword evidence="12" id="KW-0325">Glycoprotein</keyword>
<name>A0ABD3WZ11_SINWO</name>
<evidence type="ECO:0000256" key="5">
    <source>
        <dbReference type="ARBA" id="ARBA00022723"/>
    </source>
</evidence>
<evidence type="ECO:0000256" key="16">
    <source>
        <dbReference type="SAM" id="SignalP"/>
    </source>
</evidence>
<protein>
    <recommendedName>
        <fullName evidence="17">SAM domain-containing protein</fullName>
    </recommendedName>
</protein>
<evidence type="ECO:0000256" key="12">
    <source>
        <dbReference type="ARBA" id="ARBA00023180"/>
    </source>
</evidence>
<dbReference type="GO" id="GO:0051049">
    <property type="term" value="P:regulation of transport"/>
    <property type="evidence" value="ECO:0007669"/>
    <property type="project" value="UniProtKB-ARBA"/>
</dbReference>
<accession>A0ABD3WZ11</accession>
<dbReference type="PANTHER" id="PTHR15136:SF5">
    <property type="entry name" value="STROMAL INTERACTION MOLECULE HOMOLOG"/>
    <property type="match status" value="1"/>
</dbReference>
<feature type="compositionally biased region" description="Low complexity" evidence="15">
    <location>
        <begin position="533"/>
        <end position="546"/>
    </location>
</feature>
<proteinExistence type="predicted"/>
<feature type="domain" description="SAM" evidence="17">
    <location>
        <begin position="142"/>
        <end position="200"/>
    </location>
</feature>
<dbReference type="EMBL" id="JBJQND010000004">
    <property type="protein sequence ID" value="KAL3879199.1"/>
    <property type="molecule type" value="Genomic_DNA"/>
</dbReference>
<keyword evidence="11" id="KW-0472">Membrane</keyword>
<feature type="coiled-coil region" evidence="14">
    <location>
        <begin position="243"/>
        <end position="348"/>
    </location>
</feature>
<evidence type="ECO:0000313" key="18">
    <source>
        <dbReference type="EMBL" id="KAL3879199.1"/>
    </source>
</evidence>
<keyword evidence="8" id="KW-1133">Transmembrane helix</keyword>
<dbReference type="CDD" id="cd09504">
    <property type="entry name" value="SAM_STIM-1_2-like"/>
    <property type="match status" value="1"/>
</dbReference>
<evidence type="ECO:0000256" key="3">
    <source>
        <dbReference type="ARBA" id="ARBA00022568"/>
    </source>
</evidence>
<dbReference type="FunFam" id="1.10.150.50:FF:000009">
    <property type="entry name" value="Stromal interaction molecule 1"/>
    <property type="match status" value="1"/>
</dbReference>
<organism evidence="18 19">
    <name type="scientific">Sinanodonta woodiana</name>
    <name type="common">Chinese pond mussel</name>
    <name type="synonym">Anodonta woodiana</name>
    <dbReference type="NCBI Taxonomy" id="1069815"/>
    <lineage>
        <taxon>Eukaryota</taxon>
        <taxon>Metazoa</taxon>
        <taxon>Spiralia</taxon>
        <taxon>Lophotrochozoa</taxon>
        <taxon>Mollusca</taxon>
        <taxon>Bivalvia</taxon>
        <taxon>Autobranchia</taxon>
        <taxon>Heteroconchia</taxon>
        <taxon>Palaeoheterodonta</taxon>
        <taxon>Unionida</taxon>
        <taxon>Unionoidea</taxon>
        <taxon>Unionidae</taxon>
        <taxon>Unioninae</taxon>
        <taxon>Sinanodonta</taxon>
    </lineage>
</organism>
<dbReference type="Gene3D" id="1.20.5.340">
    <property type="match status" value="1"/>
</dbReference>
<comment type="subcellular location">
    <subcellularLocation>
        <location evidence="13">Endomembrane system</location>
        <topology evidence="13">Single-pass type I membrane protein</topology>
    </subcellularLocation>
</comment>
<keyword evidence="7" id="KW-0106">Calcium</keyword>
<dbReference type="Pfam" id="PF07647">
    <property type="entry name" value="SAM_2"/>
    <property type="match status" value="1"/>
</dbReference>
<evidence type="ECO:0000256" key="11">
    <source>
        <dbReference type="ARBA" id="ARBA00023136"/>
    </source>
</evidence>
<keyword evidence="3" id="KW-0109">Calcium transport</keyword>
<dbReference type="Pfam" id="PF16533">
    <property type="entry name" value="SOAR"/>
    <property type="match status" value="1"/>
</dbReference>
<feature type="signal peptide" evidence="16">
    <location>
        <begin position="1"/>
        <end position="22"/>
    </location>
</feature>
<dbReference type="InterPro" id="IPR013761">
    <property type="entry name" value="SAM/pointed_sf"/>
</dbReference>
<gene>
    <name evidence="18" type="ORF">ACJMK2_031508</name>
</gene>
<keyword evidence="1" id="KW-0813">Transport</keyword>
<dbReference type="SMART" id="SM00454">
    <property type="entry name" value="SAM"/>
    <property type="match status" value="1"/>
</dbReference>
<keyword evidence="6 16" id="KW-0732">Signal</keyword>
<evidence type="ECO:0000313" key="19">
    <source>
        <dbReference type="Proteomes" id="UP001634394"/>
    </source>
</evidence>
<dbReference type="AlphaFoldDB" id="A0ABD3WZ11"/>
<evidence type="ECO:0000256" key="7">
    <source>
        <dbReference type="ARBA" id="ARBA00022837"/>
    </source>
</evidence>
<dbReference type="InterPro" id="IPR032393">
    <property type="entry name" value="SOAR_STIM1/2"/>
</dbReference>
<dbReference type="FunFam" id="1.10.238.180:FF:000001">
    <property type="entry name" value="Stromal interaction molecule 1"/>
    <property type="match status" value="1"/>
</dbReference>
<dbReference type="InterPro" id="IPR057835">
    <property type="entry name" value="EF-hand_STIM1/2"/>
</dbReference>
<comment type="caution">
    <text evidence="18">The sequence shown here is derived from an EMBL/GenBank/DDBJ whole genome shotgun (WGS) entry which is preliminary data.</text>
</comment>
<keyword evidence="5" id="KW-0479">Metal-binding</keyword>
<evidence type="ECO:0000256" key="13">
    <source>
        <dbReference type="ARBA" id="ARBA00046288"/>
    </source>
</evidence>
<evidence type="ECO:0000256" key="9">
    <source>
        <dbReference type="ARBA" id="ARBA00023054"/>
    </source>
</evidence>
<dbReference type="CDD" id="cd11722">
    <property type="entry name" value="SOAR"/>
    <property type="match status" value="1"/>
</dbReference>
<keyword evidence="9 14" id="KW-0175">Coiled coil</keyword>
<reference evidence="18 19" key="1">
    <citation type="submission" date="2024-11" db="EMBL/GenBank/DDBJ databases">
        <title>Chromosome-level genome assembly of the freshwater bivalve Anodonta woodiana.</title>
        <authorList>
            <person name="Chen X."/>
        </authorList>
    </citation>
    <scope>NUCLEOTIDE SEQUENCE [LARGE SCALE GENOMIC DNA]</scope>
    <source>
        <strain evidence="18">MN2024</strain>
        <tissue evidence="18">Gills</tissue>
    </source>
</reference>
<dbReference type="Gene3D" id="1.10.150.50">
    <property type="entry name" value="Transcription Factor, Ets-1"/>
    <property type="match status" value="1"/>
</dbReference>
<dbReference type="GO" id="GO:0046872">
    <property type="term" value="F:metal ion binding"/>
    <property type="evidence" value="ECO:0007669"/>
    <property type="project" value="UniProtKB-KW"/>
</dbReference>
<evidence type="ECO:0000259" key="17">
    <source>
        <dbReference type="PROSITE" id="PS50105"/>
    </source>
</evidence>
<evidence type="ECO:0000256" key="10">
    <source>
        <dbReference type="ARBA" id="ARBA00023065"/>
    </source>
</evidence>
<evidence type="ECO:0000256" key="8">
    <source>
        <dbReference type="ARBA" id="ARBA00022989"/>
    </source>
</evidence>
<dbReference type="Pfam" id="PF25578">
    <property type="entry name" value="EF-hand_STIM1"/>
    <property type="match status" value="1"/>
</dbReference>